<gene>
    <name evidence="9" type="ORF">GH723_10275</name>
</gene>
<evidence type="ECO:0000259" key="8">
    <source>
        <dbReference type="PROSITE" id="PS50928"/>
    </source>
</evidence>
<dbReference type="SUPFAM" id="SSF161098">
    <property type="entry name" value="MetI-like"/>
    <property type="match status" value="1"/>
</dbReference>
<dbReference type="Gene3D" id="1.10.3720.10">
    <property type="entry name" value="MetI-like"/>
    <property type="match status" value="1"/>
</dbReference>
<evidence type="ECO:0000256" key="4">
    <source>
        <dbReference type="ARBA" id="ARBA00022692"/>
    </source>
</evidence>
<comment type="subcellular location">
    <subcellularLocation>
        <location evidence="1 7">Cell membrane</location>
        <topology evidence="1 7">Multi-pass membrane protein</topology>
    </subcellularLocation>
</comment>
<feature type="transmembrane region" description="Helical" evidence="7">
    <location>
        <begin position="192"/>
        <end position="211"/>
    </location>
</feature>
<dbReference type="AlphaFoldDB" id="A0A5Q2RLJ5"/>
<keyword evidence="10" id="KW-1185">Reference proteome</keyword>
<evidence type="ECO:0000256" key="7">
    <source>
        <dbReference type="RuleBase" id="RU363032"/>
    </source>
</evidence>
<keyword evidence="3" id="KW-1003">Cell membrane</keyword>
<proteinExistence type="inferred from homology"/>
<evidence type="ECO:0000313" key="9">
    <source>
        <dbReference type="EMBL" id="QGG95451.1"/>
    </source>
</evidence>
<dbReference type="Pfam" id="PF00528">
    <property type="entry name" value="BPD_transp_1"/>
    <property type="match status" value="1"/>
</dbReference>
<evidence type="ECO:0000256" key="6">
    <source>
        <dbReference type="ARBA" id="ARBA00023136"/>
    </source>
</evidence>
<feature type="transmembrane region" description="Helical" evidence="7">
    <location>
        <begin position="100"/>
        <end position="121"/>
    </location>
</feature>
<keyword evidence="6 7" id="KW-0472">Membrane</keyword>
<comment type="similarity">
    <text evidence="7">Belongs to the binding-protein-dependent transport system permease family.</text>
</comment>
<evidence type="ECO:0000256" key="2">
    <source>
        <dbReference type="ARBA" id="ARBA00022448"/>
    </source>
</evidence>
<dbReference type="RefSeq" id="WP_153759558.1">
    <property type="nucleotide sequence ID" value="NZ_CP045851.1"/>
</dbReference>
<feature type="domain" description="ABC transmembrane type-1" evidence="8">
    <location>
        <begin position="94"/>
        <end position="315"/>
    </location>
</feature>
<feature type="transmembrane region" description="Helical" evidence="7">
    <location>
        <begin position="250"/>
        <end position="271"/>
    </location>
</feature>
<dbReference type="Proteomes" id="UP000334019">
    <property type="component" value="Chromosome"/>
</dbReference>
<sequence>MIAFIVRRLAVSIPLVLASSFIVFLLVASAADPLEELRLNPRISEEVIEARERELNLDKPLFERYGIWLGNAVQGDFGEDNQGSDVAPQLTRALGTTLRLVIVAIFIAVVLALIAGVISAVRQYSWFDYSSTFAAFLFYSLPVFWLAVLLKEFAAIRLNNVLEGWGFSRWIATVGSQSATFNGSFMARIGDIAGHTFLPALTLILVSFAAYSRYTRSSMLETLNSDYVRTAEAKGIPRSQVIRKHALRNALIPVTTVVALDFSAVIGGAIVTERVFNWRGMGTLLIDAVTAADVNVVQAWLLVTAIVVVVFNLLADVLYALLDPRIRLD</sequence>
<dbReference type="EMBL" id="CP045851">
    <property type="protein sequence ID" value="QGG95451.1"/>
    <property type="molecule type" value="Genomic_DNA"/>
</dbReference>
<keyword evidence="5 7" id="KW-1133">Transmembrane helix</keyword>
<dbReference type="PROSITE" id="PS50928">
    <property type="entry name" value="ABC_TM1"/>
    <property type="match status" value="1"/>
</dbReference>
<keyword evidence="2 7" id="KW-0813">Transport</keyword>
<keyword evidence="4 7" id="KW-0812">Transmembrane</keyword>
<dbReference type="PANTHER" id="PTHR43163:SF6">
    <property type="entry name" value="DIPEPTIDE TRANSPORT SYSTEM PERMEASE PROTEIN DPPB-RELATED"/>
    <property type="match status" value="1"/>
</dbReference>
<organism evidence="9 10">
    <name type="scientific">Actinomarinicola tropica</name>
    <dbReference type="NCBI Taxonomy" id="2789776"/>
    <lineage>
        <taxon>Bacteria</taxon>
        <taxon>Bacillati</taxon>
        <taxon>Actinomycetota</taxon>
        <taxon>Acidimicrobiia</taxon>
        <taxon>Acidimicrobiales</taxon>
        <taxon>Iamiaceae</taxon>
        <taxon>Actinomarinicola</taxon>
    </lineage>
</organism>
<feature type="transmembrane region" description="Helical" evidence="7">
    <location>
        <begin position="299"/>
        <end position="322"/>
    </location>
</feature>
<reference evidence="9 10" key="1">
    <citation type="submission" date="2019-11" db="EMBL/GenBank/DDBJ databases">
        <authorList>
            <person name="He Y."/>
        </authorList>
    </citation>
    <scope>NUCLEOTIDE SEQUENCE [LARGE SCALE GENOMIC DNA]</scope>
    <source>
        <strain evidence="9 10">SCSIO 58843</strain>
    </source>
</reference>
<dbReference type="GO" id="GO:0005886">
    <property type="term" value="C:plasma membrane"/>
    <property type="evidence" value="ECO:0007669"/>
    <property type="project" value="UniProtKB-SubCell"/>
</dbReference>
<evidence type="ECO:0000313" key="10">
    <source>
        <dbReference type="Proteomes" id="UP000334019"/>
    </source>
</evidence>
<dbReference type="PANTHER" id="PTHR43163">
    <property type="entry name" value="DIPEPTIDE TRANSPORT SYSTEM PERMEASE PROTEIN DPPB-RELATED"/>
    <property type="match status" value="1"/>
</dbReference>
<protein>
    <submittedName>
        <fullName evidence="9">ABC transporter permease subunit</fullName>
    </submittedName>
</protein>
<dbReference type="GO" id="GO:0055085">
    <property type="term" value="P:transmembrane transport"/>
    <property type="evidence" value="ECO:0007669"/>
    <property type="project" value="InterPro"/>
</dbReference>
<dbReference type="KEGG" id="atq:GH723_10275"/>
<evidence type="ECO:0000256" key="3">
    <source>
        <dbReference type="ARBA" id="ARBA00022475"/>
    </source>
</evidence>
<accession>A0A5Q2RLJ5</accession>
<feature type="transmembrane region" description="Helical" evidence="7">
    <location>
        <begin position="133"/>
        <end position="150"/>
    </location>
</feature>
<evidence type="ECO:0000256" key="5">
    <source>
        <dbReference type="ARBA" id="ARBA00022989"/>
    </source>
</evidence>
<name>A0A5Q2RLJ5_9ACTN</name>
<evidence type="ECO:0000256" key="1">
    <source>
        <dbReference type="ARBA" id="ARBA00004651"/>
    </source>
</evidence>
<dbReference type="InterPro" id="IPR035906">
    <property type="entry name" value="MetI-like_sf"/>
</dbReference>
<dbReference type="InterPro" id="IPR000515">
    <property type="entry name" value="MetI-like"/>
</dbReference>
<dbReference type="CDD" id="cd06261">
    <property type="entry name" value="TM_PBP2"/>
    <property type="match status" value="1"/>
</dbReference>